<keyword evidence="2" id="KW-1185">Reference proteome</keyword>
<reference evidence="1" key="1">
    <citation type="submission" date="2023-02" db="EMBL/GenBank/DDBJ databases">
        <title>Genome of toxic invasive species Heracleum sosnowskyi carries increased number of genes despite the absence of recent whole-genome duplications.</title>
        <authorList>
            <person name="Schelkunov M."/>
            <person name="Shtratnikova V."/>
            <person name="Makarenko M."/>
            <person name="Klepikova A."/>
            <person name="Omelchenko D."/>
            <person name="Novikova G."/>
            <person name="Obukhova E."/>
            <person name="Bogdanov V."/>
            <person name="Penin A."/>
            <person name="Logacheva M."/>
        </authorList>
    </citation>
    <scope>NUCLEOTIDE SEQUENCE</scope>
    <source>
        <strain evidence="1">Hsosn_3</strain>
        <tissue evidence="1">Leaf</tissue>
    </source>
</reference>
<reference evidence="1" key="2">
    <citation type="submission" date="2023-05" db="EMBL/GenBank/DDBJ databases">
        <authorList>
            <person name="Schelkunov M.I."/>
        </authorList>
    </citation>
    <scope>NUCLEOTIDE SEQUENCE</scope>
    <source>
        <strain evidence="1">Hsosn_3</strain>
        <tissue evidence="1">Leaf</tissue>
    </source>
</reference>
<protein>
    <submittedName>
        <fullName evidence="1">Uncharacterized protein</fullName>
    </submittedName>
</protein>
<evidence type="ECO:0000313" key="2">
    <source>
        <dbReference type="Proteomes" id="UP001237642"/>
    </source>
</evidence>
<accession>A0AAD8MNQ9</accession>
<proteinExistence type="predicted"/>
<dbReference type="AlphaFoldDB" id="A0AAD8MNQ9"/>
<evidence type="ECO:0000313" key="1">
    <source>
        <dbReference type="EMBL" id="KAK1383430.1"/>
    </source>
</evidence>
<dbReference type="Proteomes" id="UP001237642">
    <property type="component" value="Unassembled WGS sequence"/>
</dbReference>
<gene>
    <name evidence="1" type="ORF">POM88_021165</name>
</gene>
<sequence>MIIGVVIDEDSRAGKEQKTAIKIAAQNFNNSMNHEATFQFWNINSGNPLQVATTARTMFNYGRDLFSMARIPIFLITSDEVVALEAAVQSTAHFYWAIDKGIGKEDMRNGPKSLARIFGNGDPIDIKKQEDPVVYQAEK</sequence>
<dbReference type="EMBL" id="JAUIZM010000005">
    <property type="protein sequence ID" value="KAK1383430.1"/>
    <property type="molecule type" value="Genomic_DNA"/>
</dbReference>
<organism evidence="1 2">
    <name type="scientific">Heracleum sosnowskyi</name>
    <dbReference type="NCBI Taxonomy" id="360622"/>
    <lineage>
        <taxon>Eukaryota</taxon>
        <taxon>Viridiplantae</taxon>
        <taxon>Streptophyta</taxon>
        <taxon>Embryophyta</taxon>
        <taxon>Tracheophyta</taxon>
        <taxon>Spermatophyta</taxon>
        <taxon>Magnoliopsida</taxon>
        <taxon>eudicotyledons</taxon>
        <taxon>Gunneridae</taxon>
        <taxon>Pentapetalae</taxon>
        <taxon>asterids</taxon>
        <taxon>campanulids</taxon>
        <taxon>Apiales</taxon>
        <taxon>Apiaceae</taxon>
        <taxon>Apioideae</taxon>
        <taxon>apioid superclade</taxon>
        <taxon>Tordylieae</taxon>
        <taxon>Tordyliinae</taxon>
        <taxon>Heracleum</taxon>
    </lineage>
</organism>
<comment type="caution">
    <text evidence="1">The sequence shown here is derived from an EMBL/GenBank/DDBJ whole genome shotgun (WGS) entry which is preliminary data.</text>
</comment>
<name>A0AAD8MNQ9_9APIA</name>